<dbReference type="PANTHER" id="PTHR43046">
    <property type="entry name" value="GDP-MANNOSE MANNOSYL HYDROLASE"/>
    <property type="match status" value="1"/>
</dbReference>
<dbReference type="InterPro" id="IPR015797">
    <property type="entry name" value="NUDIX_hydrolase-like_dom_sf"/>
</dbReference>
<dbReference type="Pfam" id="PF00293">
    <property type="entry name" value="NUDIX"/>
    <property type="match status" value="1"/>
</dbReference>
<dbReference type="Gene3D" id="3.90.79.10">
    <property type="entry name" value="Nucleoside Triphosphate Pyrophosphohydrolase"/>
    <property type="match status" value="1"/>
</dbReference>
<name>A0A1E5PH96_9ACTN</name>
<evidence type="ECO:0000313" key="5">
    <source>
        <dbReference type="EMBL" id="OEJ28744.1"/>
    </source>
</evidence>
<dbReference type="PRINTS" id="PR00502">
    <property type="entry name" value="NUDIXFAMILY"/>
</dbReference>
<feature type="region of interest" description="Disordered" evidence="3">
    <location>
        <begin position="138"/>
        <end position="157"/>
    </location>
</feature>
<feature type="domain" description="Nudix hydrolase" evidence="4">
    <location>
        <begin position="16"/>
        <end position="141"/>
    </location>
</feature>
<keyword evidence="6" id="KW-1185">Reference proteome</keyword>
<comment type="caution">
    <text evidence="5">The sequence shown here is derived from an EMBL/GenBank/DDBJ whole genome shotgun (WGS) entry which is preliminary data.</text>
</comment>
<sequence length="157" mass="16394">MTATAERPERAFHTPNSMTGVGVVVVGPGDRILLGLAHDGRWELPGGKVDPGETFEDAAVRELAEETSLRAAAAGVRIVAVLMDGAGGVTRVTAAAVLESATGTPRVTEPHKIVRWQWVRHGRRTQGPLRTVGVRTARLAPGTGPPAGPGHCYPTAP</sequence>
<dbReference type="PANTHER" id="PTHR43046:SF14">
    <property type="entry name" value="MUTT_NUDIX FAMILY PROTEIN"/>
    <property type="match status" value="1"/>
</dbReference>
<dbReference type="InterPro" id="IPR000086">
    <property type="entry name" value="NUDIX_hydrolase_dom"/>
</dbReference>
<organism evidence="5 6">
    <name type="scientific">Streptomyces agglomeratus</name>
    <dbReference type="NCBI Taxonomy" id="285458"/>
    <lineage>
        <taxon>Bacteria</taxon>
        <taxon>Bacillati</taxon>
        <taxon>Actinomycetota</taxon>
        <taxon>Actinomycetes</taxon>
        <taxon>Kitasatosporales</taxon>
        <taxon>Streptomycetaceae</taxon>
        <taxon>Streptomyces</taxon>
    </lineage>
</organism>
<evidence type="ECO:0000256" key="3">
    <source>
        <dbReference type="SAM" id="MobiDB-lite"/>
    </source>
</evidence>
<dbReference type="InterPro" id="IPR020476">
    <property type="entry name" value="Nudix_hydrolase"/>
</dbReference>
<evidence type="ECO:0000256" key="1">
    <source>
        <dbReference type="ARBA" id="ARBA00001946"/>
    </source>
</evidence>
<dbReference type="Proteomes" id="UP000095759">
    <property type="component" value="Unassembled WGS sequence"/>
</dbReference>
<dbReference type="RefSeq" id="WP_069774737.1">
    <property type="nucleotide sequence ID" value="NZ_MEHN01000001.1"/>
</dbReference>
<comment type="cofactor">
    <cofactor evidence="1">
        <name>Mg(2+)</name>
        <dbReference type="ChEBI" id="CHEBI:18420"/>
    </cofactor>
</comment>
<dbReference type="PROSITE" id="PS51462">
    <property type="entry name" value="NUDIX"/>
    <property type="match status" value="1"/>
</dbReference>
<dbReference type="SUPFAM" id="SSF55811">
    <property type="entry name" value="Nudix"/>
    <property type="match status" value="1"/>
</dbReference>
<protein>
    <recommendedName>
        <fullName evidence="4">Nudix hydrolase domain-containing protein</fullName>
    </recommendedName>
</protein>
<gene>
    <name evidence="5" type="ORF">AS594_34155</name>
</gene>
<dbReference type="GO" id="GO:0016787">
    <property type="term" value="F:hydrolase activity"/>
    <property type="evidence" value="ECO:0007669"/>
    <property type="project" value="UniProtKB-KW"/>
</dbReference>
<accession>A0A1E5PH96</accession>
<dbReference type="EMBL" id="MEHJ01000001">
    <property type="protein sequence ID" value="OEJ28744.1"/>
    <property type="molecule type" value="Genomic_DNA"/>
</dbReference>
<evidence type="ECO:0000256" key="2">
    <source>
        <dbReference type="ARBA" id="ARBA00022801"/>
    </source>
</evidence>
<dbReference type="STRING" id="285458.BGM19_02420"/>
<reference evidence="5 6" key="1">
    <citation type="submission" date="2016-08" db="EMBL/GenBank/DDBJ databases">
        <title>Complete genome sequence of Streptomyces agglomeratus strain 6-3-2, a novel anti-MRSA actinomycete isolated from Wuli of Tebit, China.</title>
        <authorList>
            <person name="Chen X."/>
        </authorList>
    </citation>
    <scope>NUCLEOTIDE SEQUENCE [LARGE SCALE GENOMIC DNA]</scope>
    <source>
        <strain evidence="5 6">6-3-2</strain>
    </source>
</reference>
<dbReference type="AlphaFoldDB" id="A0A1E5PH96"/>
<evidence type="ECO:0000313" key="6">
    <source>
        <dbReference type="Proteomes" id="UP000095759"/>
    </source>
</evidence>
<evidence type="ECO:0000259" key="4">
    <source>
        <dbReference type="PROSITE" id="PS51462"/>
    </source>
</evidence>
<keyword evidence="2" id="KW-0378">Hydrolase</keyword>
<proteinExistence type="predicted"/>